<accession>A0A1H7QND6</accession>
<sequence>MHKFSLILLSIFLAFAAAAQQVENGVPENAYAVATVNSKYFFDLISISEFNQSKIGQALLEKVGKNNNIRYQSVEDFGIDLHGQVYIYSTKTDSIVYYGMCVPLNDAKKLDTLLRGLGTPLNTQNGLRRIELEDKKQIVTWNDKILHLFSGNLQDRFFENEQVAMKYGIKNRKLSDTYDTTVTSPEPPMTDTIDSYWNKADTVAESLDSTDVVMQEDEYNDYSSDHYTDSVNQDSIYDDYYASIAADDSIKSALLNKWLNNEVNRLSITKVTFENKSFKHAVNKKALASVWIRNVDELYNDFLSTVYSAVLGTKTNKFNAGFGSANAHLVVEGNHVKLSGALEVADDQVKRYHRIYNRKMNKKFFKYINEDALAYMGYKVNTQAYLEELPNLMKQYYGSLLGGFKEEIDLGATLFSLVLDEKAIGKVVKGDGVLILNGLKKQEVKYTTYEYDDDYNSIEVEKMKKETLPDFLWMFSSDDTKLMEKLLSIGLSKHAITEESGVYTFKNKKSPFDVHILLKDGIVFIGTSFESLVAVQQGKSKNNLSAKNKAVLKKNSMVLALNASKISKAVNTLDLSDSYGSKALKERLQNLGDFYFTSKGMDGNKMVAEFSGEFPSTHKNALKYILFLIENTAFGGM</sequence>
<feature type="chain" id="PRO_5011685788" description="DUF4836 family protein" evidence="1">
    <location>
        <begin position="20"/>
        <end position="637"/>
    </location>
</feature>
<feature type="signal peptide" evidence="1">
    <location>
        <begin position="1"/>
        <end position="19"/>
    </location>
</feature>
<dbReference type="RefSeq" id="WP_093324986.1">
    <property type="nucleotide sequence ID" value="NZ_FOAF01000002.1"/>
</dbReference>
<evidence type="ECO:0000313" key="2">
    <source>
        <dbReference type="EMBL" id="SEL49125.1"/>
    </source>
</evidence>
<gene>
    <name evidence="2" type="ORF">SAMN05661044_02652</name>
</gene>
<dbReference type="OrthoDB" id="1288644at2"/>
<keyword evidence="1" id="KW-0732">Signal</keyword>
<evidence type="ECO:0008006" key="4">
    <source>
        <dbReference type="Google" id="ProtNLM"/>
    </source>
</evidence>
<reference evidence="3" key="1">
    <citation type="submission" date="2016-10" db="EMBL/GenBank/DDBJ databases">
        <authorList>
            <person name="Varghese N."/>
            <person name="Submissions S."/>
        </authorList>
    </citation>
    <scope>NUCLEOTIDE SEQUENCE [LARGE SCALE GENOMIC DNA]</scope>
    <source>
        <strain evidence="3">DSM 18733</strain>
    </source>
</reference>
<dbReference type="Proteomes" id="UP000199421">
    <property type="component" value="Unassembled WGS sequence"/>
</dbReference>
<name>A0A1H7QND6_OLID1</name>
<organism evidence="2 3">
    <name type="scientific">Olivibacter domesticus</name>
    <name type="common">Pseudosphingobacterium domesticum</name>
    <dbReference type="NCBI Taxonomy" id="407022"/>
    <lineage>
        <taxon>Bacteria</taxon>
        <taxon>Pseudomonadati</taxon>
        <taxon>Bacteroidota</taxon>
        <taxon>Sphingobacteriia</taxon>
        <taxon>Sphingobacteriales</taxon>
        <taxon>Sphingobacteriaceae</taxon>
        <taxon>Olivibacter</taxon>
    </lineage>
</organism>
<protein>
    <recommendedName>
        <fullName evidence="4">DUF4836 family protein</fullName>
    </recommendedName>
</protein>
<evidence type="ECO:0000256" key="1">
    <source>
        <dbReference type="SAM" id="SignalP"/>
    </source>
</evidence>
<dbReference type="AlphaFoldDB" id="A0A1H7QND6"/>
<evidence type="ECO:0000313" key="3">
    <source>
        <dbReference type="Proteomes" id="UP000199421"/>
    </source>
</evidence>
<keyword evidence="3" id="KW-1185">Reference proteome</keyword>
<proteinExistence type="predicted"/>
<dbReference type="EMBL" id="FOAF01000002">
    <property type="protein sequence ID" value="SEL49125.1"/>
    <property type="molecule type" value="Genomic_DNA"/>
</dbReference>
<dbReference type="STRING" id="407022.SAMN05661044_02652"/>